<gene>
    <name evidence="2" type="ORF">GCM10009767_26700</name>
</gene>
<name>A0ABN2KV46_9MICC</name>
<evidence type="ECO:0000313" key="3">
    <source>
        <dbReference type="Proteomes" id="UP001501204"/>
    </source>
</evidence>
<keyword evidence="3" id="KW-1185">Reference proteome</keyword>
<feature type="region of interest" description="Disordered" evidence="1">
    <location>
        <begin position="1"/>
        <end position="27"/>
    </location>
</feature>
<dbReference type="EMBL" id="BAAAOA010000032">
    <property type="protein sequence ID" value="GAA1766868.1"/>
    <property type="molecule type" value="Genomic_DNA"/>
</dbReference>
<protein>
    <submittedName>
        <fullName evidence="2">DUF3515 domain-containing protein</fullName>
    </submittedName>
</protein>
<sequence length="185" mass="18904">MALILTRAPDAGTEPPEDYAGGMPSSSLSRSARAVLGAGALVAVLTGCSPAVTVDPAENAADPGCAPAMLAMPETVGEHDRRETTSQATTAYGEPTAAVVRCGVTPPGPTTDACSSVNAVDWLIRQDEDGSTWTATTYGRDPAVEVVFDSAAVASSTLLVELGSAVEQIPAERRCLDLQDTVEGL</sequence>
<proteinExistence type="predicted"/>
<dbReference type="Proteomes" id="UP001501204">
    <property type="component" value="Unassembled WGS sequence"/>
</dbReference>
<dbReference type="InterPro" id="IPR021903">
    <property type="entry name" value="DUF3515"/>
</dbReference>
<evidence type="ECO:0000313" key="2">
    <source>
        <dbReference type="EMBL" id="GAA1766868.1"/>
    </source>
</evidence>
<comment type="caution">
    <text evidence="2">The sequence shown here is derived from an EMBL/GenBank/DDBJ whole genome shotgun (WGS) entry which is preliminary data.</text>
</comment>
<organism evidence="2 3">
    <name type="scientific">Kocuria aegyptia</name>
    <dbReference type="NCBI Taxonomy" id="330943"/>
    <lineage>
        <taxon>Bacteria</taxon>
        <taxon>Bacillati</taxon>
        <taxon>Actinomycetota</taxon>
        <taxon>Actinomycetes</taxon>
        <taxon>Micrococcales</taxon>
        <taxon>Micrococcaceae</taxon>
        <taxon>Kocuria</taxon>
    </lineage>
</organism>
<reference evidence="2 3" key="1">
    <citation type="journal article" date="2019" name="Int. J. Syst. Evol. Microbiol.">
        <title>The Global Catalogue of Microorganisms (GCM) 10K type strain sequencing project: providing services to taxonomists for standard genome sequencing and annotation.</title>
        <authorList>
            <consortium name="The Broad Institute Genomics Platform"/>
            <consortium name="The Broad Institute Genome Sequencing Center for Infectious Disease"/>
            <person name="Wu L."/>
            <person name="Ma J."/>
        </authorList>
    </citation>
    <scope>NUCLEOTIDE SEQUENCE [LARGE SCALE GENOMIC DNA]</scope>
    <source>
        <strain evidence="2 3">JCM 14735</strain>
    </source>
</reference>
<evidence type="ECO:0000256" key="1">
    <source>
        <dbReference type="SAM" id="MobiDB-lite"/>
    </source>
</evidence>
<accession>A0ABN2KV46</accession>
<dbReference type="Pfam" id="PF12028">
    <property type="entry name" value="DUF3515"/>
    <property type="match status" value="1"/>
</dbReference>